<sequence>MNQFVQNGFEKASTNEIVKEAQISKGSLFKYFTNKKDLYLYLLEHAIKVIDFIYDEMDLHEQDLFKRILQIGVIKIKIQRNYPLVFDFLYASRGEQSVQVKSDIDHIMDDTLEDGLKKIYENIDWSKLREDVDPEKALHILNWTAIGFGELQMEKIGSFSNMGEELGTKLLDEWNSYAEILRRSFYKEGE</sequence>
<protein>
    <submittedName>
        <fullName evidence="5">TetR/AcrR family transcriptional regulator</fullName>
    </submittedName>
</protein>
<keyword evidence="1" id="KW-0678">Repressor</keyword>
<dbReference type="SUPFAM" id="SSF48498">
    <property type="entry name" value="Tetracyclin repressor-like, C-terminal domain"/>
    <property type="match status" value="1"/>
</dbReference>
<keyword evidence="6" id="KW-1185">Reference proteome</keyword>
<gene>
    <name evidence="5" type="ORF">FN924_01270</name>
</gene>
<dbReference type="OrthoDB" id="9780939at2"/>
<evidence type="ECO:0000313" key="5">
    <source>
        <dbReference type="EMBL" id="QDP38963.1"/>
    </source>
</evidence>
<dbReference type="Pfam" id="PF00440">
    <property type="entry name" value="TetR_N"/>
    <property type="match status" value="1"/>
</dbReference>
<dbReference type="InterPro" id="IPR036271">
    <property type="entry name" value="Tet_transcr_reg_TetR-rel_C_sf"/>
</dbReference>
<evidence type="ECO:0000259" key="4">
    <source>
        <dbReference type="PROSITE" id="PS50977"/>
    </source>
</evidence>
<dbReference type="EMBL" id="CP041666">
    <property type="protein sequence ID" value="QDP38963.1"/>
    <property type="molecule type" value="Genomic_DNA"/>
</dbReference>
<name>A0A516KC22_9BACI</name>
<dbReference type="Gene3D" id="1.10.10.60">
    <property type="entry name" value="Homeodomain-like"/>
    <property type="match status" value="1"/>
</dbReference>
<reference evidence="5 6" key="1">
    <citation type="submission" date="2019-07" db="EMBL/GenBank/DDBJ databases">
        <authorList>
            <person name="Li J."/>
        </authorList>
    </citation>
    <scope>NUCLEOTIDE SEQUENCE [LARGE SCALE GENOMIC DNA]</scope>
    <source>
        <strain evidence="5 6">TKL69</strain>
    </source>
</reference>
<evidence type="ECO:0000256" key="1">
    <source>
        <dbReference type="ARBA" id="ARBA00022491"/>
    </source>
</evidence>
<organism evidence="5 6">
    <name type="scientific">Radiobacillus deserti</name>
    <dbReference type="NCBI Taxonomy" id="2594883"/>
    <lineage>
        <taxon>Bacteria</taxon>
        <taxon>Bacillati</taxon>
        <taxon>Bacillota</taxon>
        <taxon>Bacilli</taxon>
        <taxon>Bacillales</taxon>
        <taxon>Bacillaceae</taxon>
        <taxon>Radiobacillus</taxon>
    </lineage>
</organism>
<dbReference type="Gene3D" id="1.10.357.10">
    <property type="entry name" value="Tetracycline Repressor, domain 2"/>
    <property type="match status" value="1"/>
</dbReference>
<dbReference type="InterPro" id="IPR001647">
    <property type="entry name" value="HTH_TetR"/>
</dbReference>
<evidence type="ECO:0000256" key="2">
    <source>
        <dbReference type="ARBA" id="ARBA00023125"/>
    </source>
</evidence>
<evidence type="ECO:0000313" key="6">
    <source>
        <dbReference type="Proteomes" id="UP000315215"/>
    </source>
</evidence>
<accession>A0A516KC22</accession>
<dbReference type="PROSITE" id="PS50977">
    <property type="entry name" value="HTH_TETR_2"/>
    <property type="match status" value="1"/>
</dbReference>
<proteinExistence type="predicted"/>
<dbReference type="Proteomes" id="UP000315215">
    <property type="component" value="Chromosome"/>
</dbReference>
<dbReference type="PANTHER" id="PTHR43479:SF11">
    <property type="entry name" value="ACREF_ENVCD OPERON REPRESSOR-RELATED"/>
    <property type="match status" value="1"/>
</dbReference>
<keyword evidence="2 3" id="KW-0238">DNA-binding</keyword>
<evidence type="ECO:0000256" key="3">
    <source>
        <dbReference type="PROSITE-ProRule" id="PRU00335"/>
    </source>
</evidence>
<dbReference type="KEGG" id="aqt:FN924_01270"/>
<dbReference type="AlphaFoldDB" id="A0A516KC22"/>
<dbReference type="InterPro" id="IPR050624">
    <property type="entry name" value="HTH-type_Tx_Regulator"/>
</dbReference>
<dbReference type="InterPro" id="IPR009057">
    <property type="entry name" value="Homeodomain-like_sf"/>
</dbReference>
<dbReference type="GO" id="GO:0003677">
    <property type="term" value="F:DNA binding"/>
    <property type="evidence" value="ECO:0007669"/>
    <property type="project" value="UniProtKB-UniRule"/>
</dbReference>
<dbReference type="SUPFAM" id="SSF46689">
    <property type="entry name" value="Homeodomain-like"/>
    <property type="match status" value="1"/>
</dbReference>
<dbReference type="InterPro" id="IPR023772">
    <property type="entry name" value="DNA-bd_HTH_TetR-type_CS"/>
</dbReference>
<dbReference type="PANTHER" id="PTHR43479">
    <property type="entry name" value="ACREF/ENVCD OPERON REPRESSOR-RELATED"/>
    <property type="match status" value="1"/>
</dbReference>
<feature type="domain" description="HTH tetR-type" evidence="4">
    <location>
        <begin position="1"/>
        <end position="50"/>
    </location>
</feature>
<dbReference type="PROSITE" id="PS01081">
    <property type="entry name" value="HTH_TETR_1"/>
    <property type="match status" value="1"/>
</dbReference>
<feature type="DNA-binding region" description="H-T-H motif" evidence="3">
    <location>
        <begin position="13"/>
        <end position="32"/>
    </location>
</feature>